<proteinExistence type="evidence at transcript level"/>
<organism evidence="2">
    <name type="scientific">Scylla paramamosain</name>
    <name type="common">Mud crab</name>
    <dbReference type="NCBI Taxonomy" id="85552"/>
    <lineage>
        <taxon>Eukaryota</taxon>
        <taxon>Metazoa</taxon>
        <taxon>Ecdysozoa</taxon>
        <taxon>Arthropoda</taxon>
        <taxon>Crustacea</taxon>
        <taxon>Multicrustacea</taxon>
        <taxon>Malacostraca</taxon>
        <taxon>Eumalacostraca</taxon>
        <taxon>Eucarida</taxon>
        <taxon>Decapoda</taxon>
        <taxon>Pleocyemata</taxon>
        <taxon>Brachyura</taxon>
        <taxon>Eubrachyura</taxon>
        <taxon>Portunoidea</taxon>
        <taxon>Portunidae</taxon>
        <taxon>Portuninae</taxon>
        <taxon>Scylla</taxon>
    </lineage>
</organism>
<evidence type="ECO:0000313" key="2">
    <source>
        <dbReference type="EMBL" id="ALQ28601.1"/>
    </source>
</evidence>
<evidence type="ECO:0000256" key="1">
    <source>
        <dbReference type="SAM" id="MobiDB-lite"/>
    </source>
</evidence>
<reference evidence="2" key="1">
    <citation type="journal article" date="2015" name="Sci. Rep.">
        <title>Neuropeptides in the cerebral ganglia of the mud crab, Scylla paramamosain: transcriptomic analysis and expression profiles during vitellogenesis.</title>
        <authorList>
            <person name="Bao C."/>
            <person name="Yang Y."/>
            <person name="Huang H."/>
            <person name="Ye H."/>
        </authorList>
    </citation>
    <scope>NUCLEOTIDE SEQUENCE</scope>
</reference>
<feature type="non-terminal residue" evidence="2">
    <location>
        <position position="1"/>
    </location>
</feature>
<feature type="region of interest" description="Disordered" evidence="1">
    <location>
        <begin position="1"/>
        <end position="20"/>
    </location>
</feature>
<sequence length="326" mass="36520">AAPTPAPAGPDAAQHQEEPAREKRFLGSLLRQDGRLPIWGYKRSFIGQQDSNSDHDVMTPAAASPAEGTLPEDSEAQALEKRHLSSLARNNAFPKDLREKKYFASLLKSRVMGEGTKFSQQDAPDDSESRLQKRFYASLLKSDTPPQTAYLNSVFYRQDKRHYGSLLRSGPLPFMQDKRHFASLLKSPSYRGISIPGKRGVGAEDGAQDDAVRQLEDVRELSKHQFSSLLGNHLDDDLELQRRLLAAGLISPGDTQDLAALFTPWEVATLPGQDKRHIGSLYRGKKDEDSLYDLPEDKRHIGSLYRGKKDEDSLYHELSEDKRHIG</sequence>
<name>A0A0S2YR89_SCYPA</name>
<feature type="non-terminal residue" evidence="2">
    <location>
        <position position="326"/>
    </location>
</feature>
<protein>
    <submittedName>
        <fullName evidence="2">HIGSLYRamide</fullName>
    </submittedName>
</protein>
<dbReference type="EMBL" id="KR078386">
    <property type="protein sequence ID" value="ALQ28601.1"/>
    <property type="molecule type" value="mRNA"/>
</dbReference>
<feature type="region of interest" description="Disordered" evidence="1">
    <location>
        <begin position="47"/>
        <end position="73"/>
    </location>
</feature>
<dbReference type="AlphaFoldDB" id="A0A0S2YR89"/>
<accession>A0A0S2YR89</accession>